<keyword evidence="7" id="KW-1185">Reference proteome</keyword>
<dbReference type="PANTHER" id="PTHR13675:SF1">
    <property type="entry name" value="SUCCINATE DEHYDROGENASE ASSEMBLY FACTOR 1, MITOCHONDRIAL"/>
    <property type="match status" value="1"/>
</dbReference>
<evidence type="ECO:0000256" key="4">
    <source>
        <dbReference type="ARBA" id="ARBA00025715"/>
    </source>
</evidence>
<dbReference type="InterPro" id="IPR045295">
    <property type="entry name" value="Complex1_LYR_SDHAF1_LYRM8"/>
</dbReference>
<feature type="domain" description="Complex 1 LYR protein" evidence="5">
    <location>
        <begin position="18"/>
        <end position="76"/>
    </location>
</feature>
<reference evidence="6 7" key="1">
    <citation type="submission" date="2024-01" db="EMBL/GenBank/DDBJ databases">
        <title>A draft genome for the cacao thread blight pathogen Marasmiellus scandens.</title>
        <authorList>
            <person name="Baruah I.K."/>
            <person name="Leung J."/>
            <person name="Bukari Y."/>
            <person name="Amoako-Attah I."/>
            <person name="Meinhardt L.W."/>
            <person name="Bailey B.A."/>
            <person name="Cohen S.P."/>
        </authorList>
    </citation>
    <scope>NUCLEOTIDE SEQUENCE [LARGE SCALE GENOMIC DNA]</scope>
    <source>
        <strain evidence="6 7">GH-19</strain>
    </source>
</reference>
<evidence type="ECO:0000259" key="5">
    <source>
        <dbReference type="Pfam" id="PF05347"/>
    </source>
</evidence>
<comment type="subcellular location">
    <subcellularLocation>
        <location evidence="1">Mitochondrion matrix</location>
    </subcellularLocation>
</comment>
<comment type="caution">
    <text evidence="6">The sequence shown here is derived from an EMBL/GenBank/DDBJ whole genome shotgun (WGS) entry which is preliminary data.</text>
</comment>
<evidence type="ECO:0000313" key="6">
    <source>
        <dbReference type="EMBL" id="KAK7469240.1"/>
    </source>
</evidence>
<comment type="similarity">
    <text evidence="4">Belongs to the complex I LYR family. SDHAF1 subfamily.</text>
</comment>
<keyword evidence="2" id="KW-0496">Mitochondrion</keyword>
<keyword evidence="3" id="KW-0143">Chaperone</keyword>
<name>A0ABR1JYI6_9AGAR</name>
<dbReference type="Proteomes" id="UP001498398">
    <property type="component" value="Unassembled WGS sequence"/>
</dbReference>
<sequence length="113" mass="13099">MQQSSNMSSLRKSGLQKDVLNLYRRALRMVKTKPVSSQHKFSLFVRYTFRTNASSVSPRNVSAIEHLLRKGKKQLELYEEPSVKDCWVSEEMKRWDESSKMRLPGDTKDTSGT</sequence>
<evidence type="ECO:0000256" key="2">
    <source>
        <dbReference type="ARBA" id="ARBA00023128"/>
    </source>
</evidence>
<protein>
    <recommendedName>
        <fullName evidence="5">Complex 1 LYR protein domain-containing protein</fullName>
    </recommendedName>
</protein>
<organism evidence="6 7">
    <name type="scientific">Marasmiellus scandens</name>
    <dbReference type="NCBI Taxonomy" id="2682957"/>
    <lineage>
        <taxon>Eukaryota</taxon>
        <taxon>Fungi</taxon>
        <taxon>Dikarya</taxon>
        <taxon>Basidiomycota</taxon>
        <taxon>Agaricomycotina</taxon>
        <taxon>Agaricomycetes</taxon>
        <taxon>Agaricomycetidae</taxon>
        <taxon>Agaricales</taxon>
        <taxon>Marasmiineae</taxon>
        <taxon>Omphalotaceae</taxon>
        <taxon>Marasmiellus</taxon>
    </lineage>
</organism>
<evidence type="ECO:0000256" key="1">
    <source>
        <dbReference type="ARBA" id="ARBA00004305"/>
    </source>
</evidence>
<dbReference type="CDD" id="cd20268">
    <property type="entry name" value="Complex1_LYR_SDHAF1_LYRM8"/>
    <property type="match status" value="1"/>
</dbReference>
<dbReference type="Pfam" id="PF05347">
    <property type="entry name" value="Complex1_LYR"/>
    <property type="match status" value="1"/>
</dbReference>
<evidence type="ECO:0000256" key="3">
    <source>
        <dbReference type="ARBA" id="ARBA00023186"/>
    </source>
</evidence>
<evidence type="ECO:0000313" key="7">
    <source>
        <dbReference type="Proteomes" id="UP001498398"/>
    </source>
</evidence>
<dbReference type="InterPro" id="IPR008011">
    <property type="entry name" value="Complex1_LYR_dom"/>
</dbReference>
<gene>
    <name evidence="6" type="ORF">VKT23_003727</name>
</gene>
<dbReference type="EMBL" id="JBANRG010000003">
    <property type="protein sequence ID" value="KAK7469240.1"/>
    <property type="molecule type" value="Genomic_DNA"/>
</dbReference>
<accession>A0ABR1JYI6</accession>
<proteinExistence type="inferred from homology"/>
<dbReference type="PANTHER" id="PTHR13675">
    <property type="entry name" value="LYR MOTIF-CONTAINING PROTEIN 2"/>
    <property type="match status" value="1"/>
</dbReference>